<reference evidence="1" key="1">
    <citation type="journal article" date="2020" name="Stud. Mycol.">
        <title>101 Dothideomycetes genomes: a test case for predicting lifestyles and emergence of pathogens.</title>
        <authorList>
            <person name="Haridas S."/>
            <person name="Albert R."/>
            <person name="Binder M."/>
            <person name="Bloem J."/>
            <person name="Labutti K."/>
            <person name="Salamov A."/>
            <person name="Andreopoulos B."/>
            <person name="Baker S."/>
            <person name="Barry K."/>
            <person name="Bills G."/>
            <person name="Bluhm B."/>
            <person name="Cannon C."/>
            <person name="Castanera R."/>
            <person name="Culley D."/>
            <person name="Daum C."/>
            <person name="Ezra D."/>
            <person name="Gonzalez J."/>
            <person name="Henrissat B."/>
            <person name="Kuo A."/>
            <person name="Liang C."/>
            <person name="Lipzen A."/>
            <person name="Lutzoni F."/>
            <person name="Magnuson J."/>
            <person name="Mondo S."/>
            <person name="Nolan M."/>
            <person name="Ohm R."/>
            <person name="Pangilinan J."/>
            <person name="Park H.-J."/>
            <person name="Ramirez L."/>
            <person name="Alfaro M."/>
            <person name="Sun H."/>
            <person name="Tritt A."/>
            <person name="Yoshinaga Y."/>
            <person name="Zwiers L.-H."/>
            <person name="Turgeon B."/>
            <person name="Goodwin S."/>
            <person name="Spatafora J."/>
            <person name="Crous P."/>
            <person name="Grigoriev I."/>
        </authorList>
    </citation>
    <scope>NUCLEOTIDE SEQUENCE</scope>
    <source>
        <strain evidence="1">CBS 130266</strain>
    </source>
</reference>
<organism evidence="1 2">
    <name type="scientific">Tothia fuscella</name>
    <dbReference type="NCBI Taxonomy" id="1048955"/>
    <lineage>
        <taxon>Eukaryota</taxon>
        <taxon>Fungi</taxon>
        <taxon>Dikarya</taxon>
        <taxon>Ascomycota</taxon>
        <taxon>Pezizomycotina</taxon>
        <taxon>Dothideomycetes</taxon>
        <taxon>Pleosporomycetidae</taxon>
        <taxon>Venturiales</taxon>
        <taxon>Cylindrosympodiaceae</taxon>
        <taxon>Tothia</taxon>
    </lineage>
</organism>
<name>A0A9P4NJA2_9PEZI</name>
<dbReference type="EMBL" id="MU007079">
    <property type="protein sequence ID" value="KAF2423634.1"/>
    <property type="molecule type" value="Genomic_DNA"/>
</dbReference>
<evidence type="ECO:0000313" key="1">
    <source>
        <dbReference type="EMBL" id="KAF2423634.1"/>
    </source>
</evidence>
<dbReference type="AlphaFoldDB" id="A0A9P4NJA2"/>
<gene>
    <name evidence="1" type="ORF">EJ08DRAFT_441495</name>
</gene>
<keyword evidence="2" id="KW-1185">Reference proteome</keyword>
<evidence type="ECO:0000313" key="2">
    <source>
        <dbReference type="Proteomes" id="UP000800235"/>
    </source>
</evidence>
<sequence>MLDPTRLLRGKQLFDLPENGRPSRQNCADARTVRLQAQQLKQPSLHYIVGQKPSETVPAWDGVESIEKQKNRRGGHWKRASVADDCVLQMAPQCCGISKGGPQFNRRRFV</sequence>
<proteinExistence type="predicted"/>
<comment type="caution">
    <text evidence="1">The sequence shown here is derived from an EMBL/GenBank/DDBJ whole genome shotgun (WGS) entry which is preliminary data.</text>
</comment>
<accession>A0A9P4NJA2</accession>
<protein>
    <submittedName>
        <fullName evidence="1">Uncharacterized protein</fullName>
    </submittedName>
</protein>
<dbReference type="Proteomes" id="UP000800235">
    <property type="component" value="Unassembled WGS sequence"/>
</dbReference>